<keyword evidence="1" id="KW-0472">Membrane</keyword>
<evidence type="ECO:0000313" key="2">
    <source>
        <dbReference type="EMBL" id="QNP47057.1"/>
    </source>
</evidence>
<accession>A0ABX6TB39</accession>
<dbReference type="RefSeq" id="WP_187710009.1">
    <property type="nucleotide sequence ID" value="NZ_CP060782.1"/>
</dbReference>
<evidence type="ECO:0000256" key="1">
    <source>
        <dbReference type="SAM" id="Phobius"/>
    </source>
</evidence>
<protein>
    <recommendedName>
        <fullName evidence="4">Glycine zipper family protein</fullName>
    </recommendedName>
</protein>
<sequence length="51" mass="5111">MAGGFLLMAAILIGAVWGVATGNPMKGILIGTGIGIGVAALIWLLDSRSRS</sequence>
<dbReference type="Proteomes" id="UP000516105">
    <property type="component" value="Chromosome"/>
</dbReference>
<evidence type="ECO:0000313" key="3">
    <source>
        <dbReference type="Proteomes" id="UP000516105"/>
    </source>
</evidence>
<feature type="transmembrane region" description="Helical" evidence="1">
    <location>
        <begin position="28"/>
        <end position="45"/>
    </location>
</feature>
<gene>
    <name evidence="2" type="ORF">H9L14_08580</name>
</gene>
<proteinExistence type="predicted"/>
<name>A0ABX6TB39_9SPHN</name>
<keyword evidence="1" id="KW-1133">Transmembrane helix</keyword>
<reference evidence="2 3" key="1">
    <citation type="submission" date="2020-08" db="EMBL/GenBank/DDBJ databases">
        <title>Genome sequence of Sphingomonas sediminicola KACC 15039T.</title>
        <authorList>
            <person name="Hyun D.-W."/>
            <person name="Bae J.-W."/>
        </authorList>
    </citation>
    <scope>NUCLEOTIDE SEQUENCE [LARGE SCALE GENOMIC DNA]</scope>
    <source>
        <strain evidence="2 3">KACC 15039</strain>
    </source>
</reference>
<evidence type="ECO:0008006" key="4">
    <source>
        <dbReference type="Google" id="ProtNLM"/>
    </source>
</evidence>
<keyword evidence="1" id="KW-0812">Transmembrane</keyword>
<keyword evidence="3" id="KW-1185">Reference proteome</keyword>
<dbReference type="EMBL" id="CP060782">
    <property type="protein sequence ID" value="QNP47057.1"/>
    <property type="molecule type" value="Genomic_DNA"/>
</dbReference>
<organism evidence="2 3">
    <name type="scientific">Sphingomonas sediminicola</name>
    <dbReference type="NCBI Taxonomy" id="386874"/>
    <lineage>
        <taxon>Bacteria</taxon>
        <taxon>Pseudomonadati</taxon>
        <taxon>Pseudomonadota</taxon>
        <taxon>Alphaproteobacteria</taxon>
        <taxon>Sphingomonadales</taxon>
        <taxon>Sphingomonadaceae</taxon>
        <taxon>Sphingomonas</taxon>
    </lineage>
</organism>